<evidence type="ECO:0000256" key="1">
    <source>
        <dbReference type="SAM" id="Phobius"/>
    </source>
</evidence>
<sequence>MPPRSEDPTSKVPLLVLGAVCLITVFMCQTRFKISKEIKPEVTPPLLKSNYVSIIYGFGKPDRFRLVLRMFIVATSPILSLTATGLLMAGKSKSNPYLFLPWMFVTLKGLFFVQSENMIGILKELFARINQTYSFFLEDWKWSCLYFTIFFFIIAESFAFYEVFEIFRSIWMKQYGDRGMEIAKMKQAVVKKSVSSTCMRSNTSLLSKIGEYHTITSICKFGLFSDEASDNSVSKLKSIVALFRKK</sequence>
<feature type="transmembrane region" description="Helical" evidence="1">
    <location>
        <begin position="145"/>
        <end position="164"/>
    </location>
</feature>
<keyword evidence="1" id="KW-0812">Transmembrane</keyword>
<evidence type="ECO:0008006" key="3">
    <source>
        <dbReference type="Google" id="ProtNLM"/>
    </source>
</evidence>
<dbReference type="AlphaFoldDB" id="A0AAW2HBR2"/>
<feature type="transmembrane region" description="Helical" evidence="1">
    <location>
        <begin position="66"/>
        <end position="89"/>
    </location>
</feature>
<protein>
    <recommendedName>
        <fullName evidence="3">ATP synthase F0 subunit 6</fullName>
    </recommendedName>
</protein>
<evidence type="ECO:0000313" key="2">
    <source>
        <dbReference type="EMBL" id="KAL0267111.1"/>
    </source>
</evidence>
<comment type="caution">
    <text evidence="2">The sequence shown here is derived from an EMBL/GenBank/DDBJ whole genome shotgun (WGS) entry which is preliminary data.</text>
</comment>
<name>A0AAW2HBR2_9NEOP</name>
<feature type="transmembrane region" description="Helical" evidence="1">
    <location>
        <begin position="12"/>
        <end position="32"/>
    </location>
</feature>
<keyword evidence="1" id="KW-1133">Transmembrane helix</keyword>
<reference evidence="2" key="1">
    <citation type="journal article" date="2024" name="Gigascience">
        <title>Chromosome-level genome of the poultry shaft louse Menopon gallinae provides insight into the host-switching and adaptive evolution of parasitic lice.</title>
        <authorList>
            <person name="Xu Y."/>
            <person name="Ma L."/>
            <person name="Liu S."/>
            <person name="Liang Y."/>
            <person name="Liu Q."/>
            <person name="He Z."/>
            <person name="Tian L."/>
            <person name="Duan Y."/>
            <person name="Cai W."/>
            <person name="Li H."/>
            <person name="Song F."/>
        </authorList>
    </citation>
    <scope>NUCLEOTIDE SEQUENCE</scope>
    <source>
        <strain evidence="2">Cailab_2023a</strain>
    </source>
</reference>
<dbReference type="EMBL" id="JARGDH010000005">
    <property type="protein sequence ID" value="KAL0267111.1"/>
    <property type="molecule type" value="Genomic_DNA"/>
</dbReference>
<feature type="transmembrane region" description="Helical" evidence="1">
    <location>
        <begin position="96"/>
        <end position="113"/>
    </location>
</feature>
<keyword evidence="1" id="KW-0472">Membrane</keyword>
<accession>A0AAW2HBR2</accession>
<proteinExistence type="predicted"/>
<organism evidence="2">
    <name type="scientific">Menopon gallinae</name>
    <name type="common">poultry shaft louse</name>
    <dbReference type="NCBI Taxonomy" id="328185"/>
    <lineage>
        <taxon>Eukaryota</taxon>
        <taxon>Metazoa</taxon>
        <taxon>Ecdysozoa</taxon>
        <taxon>Arthropoda</taxon>
        <taxon>Hexapoda</taxon>
        <taxon>Insecta</taxon>
        <taxon>Pterygota</taxon>
        <taxon>Neoptera</taxon>
        <taxon>Paraneoptera</taxon>
        <taxon>Psocodea</taxon>
        <taxon>Troctomorpha</taxon>
        <taxon>Phthiraptera</taxon>
        <taxon>Amblycera</taxon>
        <taxon>Menoponidae</taxon>
        <taxon>Menopon</taxon>
    </lineage>
</organism>
<gene>
    <name evidence="2" type="ORF">PYX00_009468</name>
</gene>